<dbReference type="InterPro" id="IPR036116">
    <property type="entry name" value="FN3_sf"/>
</dbReference>
<reference evidence="2" key="1">
    <citation type="submission" date="2023-07" db="EMBL/GenBank/DDBJ databases">
        <authorList>
            <person name="Stuckert A."/>
        </authorList>
    </citation>
    <scope>NUCLEOTIDE SEQUENCE</scope>
</reference>
<protein>
    <recommendedName>
        <fullName evidence="1">Fibronectin type-III domain-containing protein</fullName>
    </recommendedName>
</protein>
<feature type="domain" description="Fibronectin type-III" evidence="1">
    <location>
        <begin position="27"/>
        <end position="112"/>
    </location>
</feature>
<dbReference type="SUPFAM" id="SSF49265">
    <property type="entry name" value="Fibronectin type III"/>
    <property type="match status" value="1"/>
</dbReference>
<keyword evidence="3" id="KW-1185">Reference proteome</keyword>
<dbReference type="Proteomes" id="UP001176940">
    <property type="component" value="Unassembled WGS sequence"/>
</dbReference>
<name>A0ABN9LC64_9NEOB</name>
<gene>
    <name evidence="2" type="ORF">RIMI_LOCUS7603388</name>
</gene>
<comment type="caution">
    <text evidence="2">The sequence shown here is derived from an EMBL/GenBank/DDBJ whole genome shotgun (WGS) entry which is preliminary data.</text>
</comment>
<evidence type="ECO:0000259" key="1">
    <source>
        <dbReference type="PROSITE" id="PS50853"/>
    </source>
</evidence>
<dbReference type="InterPro" id="IPR003961">
    <property type="entry name" value="FN3_dom"/>
</dbReference>
<organism evidence="2 3">
    <name type="scientific">Ranitomeya imitator</name>
    <name type="common">mimic poison frog</name>
    <dbReference type="NCBI Taxonomy" id="111125"/>
    <lineage>
        <taxon>Eukaryota</taxon>
        <taxon>Metazoa</taxon>
        <taxon>Chordata</taxon>
        <taxon>Craniata</taxon>
        <taxon>Vertebrata</taxon>
        <taxon>Euteleostomi</taxon>
        <taxon>Amphibia</taxon>
        <taxon>Batrachia</taxon>
        <taxon>Anura</taxon>
        <taxon>Neobatrachia</taxon>
        <taxon>Hyloidea</taxon>
        <taxon>Dendrobatidae</taxon>
        <taxon>Dendrobatinae</taxon>
        <taxon>Ranitomeya</taxon>
    </lineage>
</organism>
<dbReference type="PROSITE" id="PS50853">
    <property type="entry name" value="FN3"/>
    <property type="match status" value="1"/>
</dbReference>
<dbReference type="EMBL" id="CAUEEQ010014515">
    <property type="protein sequence ID" value="CAJ0938549.1"/>
    <property type="molecule type" value="Genomic_DNA"/>
</dbReference>
<dbReference type="CDD" id="cd00063">
    <property type="entry name" value="FN3"/>
    <property type="match status" value="1"/>
</dbReference>
<accession>A0ABN9LC64</accession>
<dbReference type="Gene3D" id="2.60.40.10">
    <property type="entry name" value="Immunoglobulins"/>
    <property type="match status" value="2"/>
</dbReference>
<dbReference type="PANTHER" id="PTHR47135">
    <property type="entry name" value="FIBRONECTIN TYPE III DOMAIN-CONTAINING PROTEIN 7"/>
    <property type="match status" value="1"/>
</dbReference>
<proteinExistence type="predicted"/>
<sequence length="226" mass="23856">MHILPFPKSCHKCTNGNDYFLNTAPCQSRDITTSVQCENNDALISWTESKGALYYLATLSGNGTISGCNTTTTQCSYPSLQCGQSYNVSVVAVNDACDSVLSAVSTFETAPCQPQGLTADLDCSSQTASIVWKKSDGARIYTLMIEGINGDVSSYTTTSTFFTSNVLACSQTYGFSVLAIGGTCNSSKSLPVYENTGNIGGLSTALQNAADKPLMPVGLPHPRFLG</sequence>
<evidence type="ECO:0000313" key="3">
    <source>
        <dbReference type="Proteomes" id="UP001176940"/>
    </source>
</evidence>
<evidence type="ECO:0000313" key="2">
    <source>
        <dbReference type="EMBL" id="CAJ0938549.1"/>
    </source>
</evidence>
<dbReference type="InterPro" id="IPR013783">
    <property type="entry name" value="Ig-like_fold"/>
</dbReference>
<dbReference type="PANTHER" id="PTHR47135:SF3">
    <property type="entry name" value="FIBRONECTIN TYPE-III DOMAIN-CONTAINING PROTEIN"/>
    <property type="match status" value="1"/>
</dbReference>